<accession>A0A2P6QYC4</accession>
<keyword evidence="2" id="KW-1185">Reference proteome</keyword>
<evidence type="ECO:0000313" key="2">
    <source>
        <dbReference type="Proteomes" id="UP000238479"/>
    </source>
</evidence>
<dbReference type="AlphaFoldDB" id="A0A2P6QYC4"/>
<sequence length="56" mass="6462">MHEGSNQQGDWPGISSVMTAKYVMHVELSFCISLEFFRFLMKTNVITLYSQMLSNL</sequence>
<organism evidence="1 2">
    <name type="scientific">Rosa chinensis</name>
    <name type="common">China rose</name>
    <dbReference type="NCBI Taxonomy" id="74649"/>
    <lineage>
        <taxon>Eukaryota</taxon>
        <taxon>Viridiplantae</taxon>
        <taxon>Streptophyta</taxon>
        <taxon>Embryophyta</taxon>
        <taxon>Tracheophyta</taxon>
        <taxon>Spermatophyta</taxon>
        <taxon>Magnoliopsida</taxon>
        <taxon>eudicotyledons</taxon>
        <taxon>Gunneridae</taxon>
        <taxon>Pentapetalae</taxon>
        <taxon>rosids</taxon>
        <taxon>fabids</taxon>
        <taxon>Rosales</taxon>
        <taxon>Rosaceae</taxon>
        <taxon>Rosoideae</taxon>
        <taxon>Rosoideae incertae sedis</taxon>
        <taxon>Rosa</taxon>
    </lineage>
</organism>
<dbReference type="Proteomes" id="UP000238479">
    <property type="component" value="Chromosome 4"/>
</dbReference>
<gene>
    <name evidence="1" type="ORF">RchiOBHm_Chr4g0421841</name>
</gene>
<dbReference type="Gramene" id="PRQ39146">
    <property type="protein sequence ID" value="PRQ39146"/>
    <property type="gene ID" value="RchiOBHm_Chr4g0421841"/>
</dbReference>
<comment type="caution">
    <text evidence="1">The sequence shown here is derived from an EMBL/GenBank/DDBJ whole genome shotgun (WGS) entry which is preliminary data.</text>
</comment>
<evidence type="ECO:0000313" key="1">
    <source>
        <dbReference type="EMBL" id="PRQ39146.1"/>
    </source>
</evidence>
<protein>
    <submittedName>
        <fullName evidence="1">Uncharacterized protein</fullName>
    </submittedName>
</protein>
<dbReference type="EMBL" id="PDCK01000042">
    <property type="protein sequence ID" value="PRQ39146.1"/>
    <property type="molecule type" value="Genomic_DNA"/>
</dbReference>
<name>A0A2P6QYC4_ROSCH</name>
<proteinExistence type="predicted"/>
<reference evidence="1 2" key="1">
    <citation type="journal article" date="2018" name="Nat. Genet.">
        <title>The Rosa genome provides new insights in the design of modern roses.</title>
        <authorList>
            <person name="Bendahmane M."/>
        </authorList>
    </citation>
    <scope>NUCLEOTIDE SEQUENCE [LARGE SCALE GENOMIC DNA]</scope>
    <source>
        <strain evidence="2">cv. Old Blush</strain>
    </source>
</reference>